<dbReference type="Gene3D" id="3.40.50.720">
    <property type="entry name" value="NAD(P)-binding Rossmann-like Domain"/>
    <property type="match status" value="1"/>
</dbReference>
<dbReference type="OrthoDB" id="3592703at2759"/>
<evidence type="ECO:0000313" key="4">
    <source>
        <dbReference type="Proteomes" id="UP000324222"/>
    </source>
</evidence>
<dbReference type="SUPFAM" id="SSF51735">
    <property type="entry name" value="NAD(P)-binding Rossmann-fold domains"/>
    <property type="match status" value="1"/>
</dbReference>
<dbReference type="InterPro" id="IPR036291">
    <property type="entry name" value="NAD(P)-bd_dom_sf"/>
</dbReference>
<proteinExistence type="inferred from homology"/>
<name>A0A5B7D0K6_PORTR</name>
<dbReference type="InterPro" id="IPR051687">
    <property type="entry name" value="Peroxisomal_Beta-Oxidation"/>
</dbReference>
<dbReference type="PRINTS" id="PR00081">
    <property type="entry name" value="GDHRDH"/>
</dbReference>
<dbReference type="AlphaFoldDB" id="A0A5B7D0K6"/>
<gene>
    <name evidence="3" type="primary">Hsd17b4_0</name>
    <name evidence="3" type="ORF">E2C01_007611</name>
</gene>
<comment type="caution">
    <text evidence="3">The sequence shown here is derived from an EMBL/GenBank/DDBJ whole genome shotgun (WGS) entry which is preliminary data.</text>
</comment>
<dbReference type="InterPro" id="IPR002347">
    <property type="entry name" value="SDR_fam"/>
</dbReference>
<sequence length="121" mass="12687">MVAQQLTYNGQVAIVTGAGGGLGRAYALMFGSRGAKVVVNDLGGDTKGQGQSSRAADKVVEEIRQAGGVAVANYDSVEDGDKIVQTTLDNFGRVDILVNNAGILRDRSFPRTSDTDWGPIE</sequence>
<dbReference type="EMBL" id="VSRR010000382">
    <property type="protein sequence ID" value="MPC14835.1"/>
    <property type="molecule type" value="Genomic_DNA"/>
</dbReference>
<evidence type="ECO:0000256" key="1">
    <source>
        <dbReference type="ARBA" id="ARBA00006484"/>
    </source>
</evidence>
<dbReference type="GO" id="GO:0016491">
    <property type="term" value="F:oxidoreductase activity"/>
    <property type="evidence" value="ECO:0007669"/>
    <property type="project" value="UniProtKB-KW"/>
</dbReference>
<evidence type="ECO:0000313" key="3">
    <source>
        <dbReference type="EMBL" id="MPC14835.1"/>
    </source>
</evidence>
<dbReference type="Proteomes" id="UP000324222">
    <property type="component" value="Unassembled WGS sequence"/>
</dbReference>
<keyword evidence="4" id="KW-1185">Reference proteome</keyword>
<dbReference type="PANTHER" id="PTHR45024:SF2">
    <property type="entry name" value="SCP2 DOMAIN-CONTAINING PROTEIN"/>
    <property type="match status" value="1"/>
</dbReference>
<accession>A0A5B7D0K6</accession>
<evidence type="ECO:0000256" key="2">
    <source>
        <dbReference type="ARBA" id="ARBA00023002"/>
    </source>
</evidence>
<dbReference type="Pfam" id="PF00106">
    <property type="entry name" value="adh_short"/>
    <property type="match status" value="1"/>
</dbReference>
<protein>
    <submittedName>
        <fullName evidence="3">Peroxisomal multifunctional enzyme type 2</fullName>
    </submittedName>
</protein>
<organism evidence="3 4">
    <name type="scientific">Portunus trituberculatus</name>
    <name type="common">Swimming crab</name>
    <name type="synonym">Neptunus trituberculatus</name>
    <dbReference type="NCBI Taxonomy" id="210409"/>
    <lineage>
        <taxon>Eukaryota</taxon>
        <taxon>Metazoa</taxon>
        <taxon>Ecdysozoa</taxon>
        <taxon>Arthropoda</taxon>
        <taxon>Crustacea</taxon>
        <taxon>Multicrustacea</taxon>
        <taxon>Malacostraca</taxon>
        <taxon>Eumalacostraca</taxon>
        <taxon>Eucarida</taxon>
        <taxon>Decapoda</taxon>
        <taxon>Pleocyemata</taxon>
        <taxon>Brachyura</taxon>
        <taxon>Eubrachyura</taxon>
        <taxon>Portunoidea</taxon>
        <taxon>Portunidae</taxon>
        <taxon>Portuninae</taxon>
        <taxon>Portunus</taxon>
    </lineage>
</organism>
<reference evidence="3 4" key="1">
    <citation type="submission" date="2019-05" db="EMBL/GenBank/DDBJ databases">
        <title>Another draft genome of Portunus trituberculatus and its Hox gene families provides insights of decapod evolution.</title>
        <authorList>
            <person name="Jeong J.-H."/>
            <person name="Song I."/>
            <person name="Kim S."/>
            <person name="Choi T."/>
            <person name="Kim D."/>
            <person name="Ryu S."/>
            <person name="Kim W."/>
        </authorList>
    </citation>
    <scope>NUCLEOTIDE SEQUENCE [LARGE SCALE GENOMIC DNA]</scope>
    <source>
        <tissue evidence="3">Muscle</tissue>
    </source>
</reference>
<keyword evidence="2" id="KW-0560">Oxidoreductase</keyword>
<comment type="similarity">
    <text evidence="1">Belongs to the short-chain dehydrogenases/reductases (SDR) family.</text>
</comment>
<dbReference type="PANTHER" id="PTHR45024">
    <property type="entry name" value="DEHYDROGENASES, SHORT CHAIN"/>
    <property type="match status" value="1"/>
</dbReference>